<dbReference type="InterPro" id="IPR023394">
    <property type="entry name" value="Sec7_C_sf"/>
</dbReference>
<organism evidence="4 5">
    <name type="scientific">Uncinula necator</name>
    <name type="common">Grape powdery mildew</name>
    <dbReference type="NCBI Taxonomy" id="52586"/>
    <lineage>
        <taxon>Eukaryota</taxon>
        <taxon>Fungi</taxon>
        <taxon>Dikarya</taxon>
        <taxon>Ascomycota</taxon>
        <taxon>Pezizomycotina</taxon>
        <taxon>Leotiomycetes</taxon>
        <taxon>Erysiphales</taxon>
        <taxon>Erysiphaceae</taxon>
        <taxon>Erysiphe</taxon>
    </lineage>
</organism>
<evidence type="ECO:0000313" key="5">
    <source>
        <dbReference type="Proteomes" id="UP000030854"/>
    </source>
</evidence>
<evidence type="ECO:0000259" key="3">
    <source>
        <dbReference type="PROSITE" id="PS50190"/>
    </source>
</evidence>
<dbReference type="InterPro" id="IPR011993">
    <property type="entry name" value="PH-like_dom_sf"/>
</dbReference>
<feature type="region of interest" description="Disordered" evidence="1">
    <location>
        <begin position="227"/>
        <end position="257"/>
    </location>
</feature>
<dbReference type="SMART" id="SM00222">
    <property type="entry name" value="Sec7"/>
    <property type="match status" value="1"/>
</dbReference>
<dbReference type="GO" id="GO:0032012">
    <property type="term" value="P:regulation of ARF protein signal transduction"/>
    <property type="evidence" value="ECO:0007669"/>
    <property type="project" value="InterPro"/>
</dbReference>
<dbReference type="OMA" id="FVRHNAL"/>
<feature type="domain" description="PH" evidence="2">
    <location>
        <begin position="725"/>
        <end position="854"/>
    </location>
</feature>
<proteinExistence type="predicted"/>
<dbReference type="SMART" id="SM00233">
    <property type="entry name" value="PH"/>
    <property type="match status" value="1"/>
</dbReference>
<feature type="region of interest" description="Disordered" evidence="1">
    <location>
        <begin position="131"/>
        <end position="158"/>
    </location>
</feature>
<name>A0A0B1P354_UNCNE</name>
<dbReference type="Proteomes" id="UP000030854">
    <property type="component" value="Unassembled WGS sequence"/>
</dbReference>
<dbReference type="SUPFAM" id="SSF50729">
    <property type="entry name" value="PH domain-like"/>
    <property type="match status" value="1"/>
</dbReference>
<feature type="compositionally biased region" description="Low complexity" evidence="1">
    <location>
        <begin position="382"/>
        <end position="393"/>
    </location>
</feature>
<dbReference type="GO" id="GO:0005085">
    <property type="term" value="F:guanyl-nucleotide exchange factor activity"/>
    <property type="evidence" value="ECO:0007669"/>
    <property type="project" value="InterPro"/>
</dbReference>
<dbReference type="AlphaFoldDB" id="A0A0B1P354"/>
<dbReference type="FunFam" id="1.10.1000.11:FF:000002">
    <property type="entry name" value="Cytohesin 1"/>
    <property type="match status" value="1"/>
</dbReference>
<dbReference type="EMBL" id="JNVN01002985">
    <property type="protein sequence ID" value="KHJ31336.1"/>
    <property type="molecule type" value="Genomic_DNA"/>
</dbReference>
<dbReference type="Gene3D" id="2.30.29.30">
    <property type="entry name" value="Pleckstrin-homology domain (PH domain)/Phosphotyrosine-binding domain (PTB)"/>
    <property type="match status" value="1"/>
</dbReference>
<feature type="compositionally biased region" description="Basic residues" evidence="1">
    <location>
        <begin position="140"/>
        <end position="154"/>
    </location>
</feature>
<evidence type="ECO:0000259" key="2">
    <source>
        <dbReference type="PROSITE" id="PS50003"/>
    </source>
</evidence>
<dbReference type="InterPro" id="IPR035999">
    <property type="entry name" value="Sec7_dom_sf"/>
</dbReference>
<dbReference type="STRING" id="52586.A0A0B1P354"/>
<feature type="compositionally biased region" description="Polar residues" evidence="1">
    <location>
        <begin position="338"/>
        <end position="374"/>
    </location>
</feature>
<dbReference type="PROSITE" id="PS50190">
    <property type="entry name" value="SEC7"/>
    <property type="match status" value="1"/>
</dbReference>
<dbReference type="Pfam" id="PF01369">
    <property type="entry name" value="Sec7"/>
    <property type="match status" value="1"/>
</dbReference>
<dbReference type="InterPro" id="IPR000904">
    <property type="entry name" value="Sec7_dom"/>
</dbReference>
<sequence length="1014" mass="114158">MTHTAGVCHRNSTIGELHIRRHSLDPKDLSDVANRSKNPDYITKIPSTNETLSHVISRDKGVCSKHLILNRAPCSNSAPPTRQESIRPKRFRIMRLGHASESQLSTKARFHAQSISPPPMPQKPELVSKTSNFDTISRKLSPHKNREKKLRRRSQTTLGKLLEQSPRNHKVKKLASKITEEISSSSIIPEGTGSASFGTGQFTTQIGPPAYGDITSSTLALPLNRLSDSSRSDLSSGDHGMYASTTTTTHTVQTTTTFFRLPRRRKQAQLFNLSHLPKKSDSLEIAQSEIVSQKSESGSFNPKTEETNSSLLQTSSLVNTIDVGRIVSPPPSFAHPLKSSQLARQESRTSNKSSPTRSRLSLCDRSTLSSVQHVSTDDSVHSSTIQSTRTSSSAGRKSFGDYLGLSNKVNQNSELSCQRQSSVLVSSRTNTPKNSVGQISRELPLILPERYEDDTPAKYLIRLEEAISRGVVASVLSKGSDSFSQAVLRSYMRGFGFFGDPIDMAIRKLLMEVELPKETQQIDRCLQGFANRYHECNPGIYDSPDQAYFVAFSLLILHTDVFNKNNKHKMQKSDYLKNTRGEGIYDEILECFYDNISYTPFIHVEDDLDINGERIIQHKEKKKFIFNTNSDSSKRPSKEPIDPYTLIIDRSLDTLRLNLKDVLFLEEHYSYLGTATCLNLSDLQKTFFRTGILQIVSARSRPDAFMSDITVNNPEEAQAGIVDIKITKVGILWRKDLKKKKTRSPWQEWGAILTGAQLYFFKNTNWIKSLMSQLDTHIRQGNDGIPVIFKPPLDQFKPDALMSTDDSVALMDSLYKKHKNAFVFVRHAGFEETFLAENEEEMNDWLAKLNYAAAFRTSGVRMRGVVGGSGSYDGQRSRGIRQLEEIKESYQSAQTSTDEVSEVNEEIEAKMAQDILSARREIMLQKIADGEEKLAAAQKHLDIHLRNARHLQILAPIQQKTRENILMAAGRIAALLKWGRIRIWRLRCHIDILSLDLEEENNISLNIKSITVRI</sequence>
<comment type="caution">
    <text evidence="4">The sequence shown here is derived from an EMBL/GenBank/DDBJ whole genome shotgun (WGS) entry which is preliminary data.</text>
</comment>
<gene>
    <name evidence="4" type="ORF">EV44_g5871</name>
</gene>
<evidence type="ECO:0000256" key="1">
    <source>
        <dbReference type="SAM" id="MobiDB-lite"/>
    </source>
</evidence>
<dbReference type="SUPFAM" id="SSF48425">
    <property type="entry name" value="Sec7 domain"/>
    <property type="match status" value="1"/>
</dbReference>
<dbReference type="PANTHER" id="PTHR10663:SF405">
    <property type="entry name" value="ARF GUANINE NUCLEOTIDE EXCHANGE FACTOR SYT1"/>
    <property type="match status" value="1"/>
</dbReference>
<feature type="domain" description="SEC7" evidence="3">
    <location>
        <begin position="432"/>
        <end position="599"/>
    </location>
</feature>
<feature type="region of interest" description="Disordered" evidence="1">
    <location>
        <begin position="290"/>
        <end position="312"/>
    </location>
</feature>
<dbReference type="PANTHER" id="PTHR10663">
    <property type="entry name" value="GUANYL-NUCLEOTIDE EXCHANGE FACTOR"/>
    <property type="match status" value="1"/>
</dbReference>
<keyword evidence="5" id="KW-1185">Reference proteome</keyword>
<dbReference type="InterPro" id="IPR001849">
    <property type="entry name" value="PH_domain"/>
</dbReference>
<feature type="region of interest" description="Disordered" evidence="1">
    <location>
        <begin position="329"/>
        <end position="397"/>
    </location>
</feature>
<feature type="compositionally biased region" description="Low complexity" evidence="1">
    <location>
        <begin position="245"/>
        <end position="257"/>
    </location>
</feature>
<reference evidence="4 5" key="1">
    <citation type="journal article" date="2014" name="BMC Genomics">
        <title>Adaptive genomic structural variation in the grape powdery mildew pathogen, Erysiphe necator.</title>
        <authorList>
            <person name="Jones L."/>
            <person name="Riaz S."/>
            <person name="Morales-Cruz A."/>
            <person name="Amrine K.C."/>
            <person name="McGuire B."/>
            <person name="Gubler W.D."/>
            <person name="Walker M.A."/>
            <person name="Cantu D."/>
        </authorList>
    </citation>
    <scope>NUCLEOTIDE SEQUENCE [LARGE SCALE GENOMIC DNA]</scope>
    <source>
        <strain evidence="5">c</strain>
    </source>
</reference>
<dbReference type="HOGENOM" id="CLU_004694_0_0_1"/>
<evidence type="ECO:0000313" key="4">
    <source>
        <dbReference type="EMBL" id="KHJ31336.1"/>
    </source>
</evidence>
<protein>
    <submittedName>
        <fullName evidence="4">Putative guanine nucleotide exchange factor</fullName>
    </submittedName>
</protein>
<dbReference type="PROSITE" id="PS50003">
    <property type="entry name" value="PH_DOMAIN"/>
    <property type="match status" value="1"/>
</dbReference>
<dbReference type="Gene3D" id="1.10.1000.11">
    <property type="entry name" value="Arf Nucleotide-binding Site Opener,domain 2"/>
    <property type="match status" value="1"/>
</dbReference>
<accession>A0A0B1P354</accession>